<dbReference type="InterPro" id="IPR049900">
    <property type="entry name" value="PKS_mFAS_DH"/>
</dbReference>
<dbReference type="PANTHER" id="PTHR43775:SF51">
    <property type="entry name" value="INACTIVE PHENOLPHTHIOCEROL SYNTHESIS POLYKETIDE SYNTHASE TYPE I PKS1-RELATED"/>
    <property type="match status" value="1"/>
</dbReference>
<evidence type="ECO:0000256" key="3">
    <source>
        <dbReference type="ARBA" id="ARBA00022679"/>
    </source>
</evidence>
<dbReference type="PROSITE" id="PS00606">
    <property type="entry name" value="KS3_1"/>
    <property type="match status" value="1"/>
</dbReference>
<dbReference type="InterPro" id="IPR050091">
    <property type="entry name" value="PKS_NRPS_Biosynth_Enz"/>
</dbReference>
<dbReference type="InterPro" id="IPR042104">
    <property type="entry name" value="PKS_dehydratase_sf"/>
</dbReference>
<dbReference type="SUPFAM" id="SSF53901">
    <property type="entry name" value="Thiolase-like"/>
    <property type="match status" value="3"/>
</dbReference>
<dbReference type="InterPro" id="IPR001227">
    <property type="entry name" value="Ac_transferase_dom_sf"/>
</dbReference>
<dbReference type="InterPro" id="IPR020807">
    <property type="entry name" value="PKS_DH"/>
</dbReference>
<comment type="caution">
    <text evidence="10">The sequence shown here is derived from an EMBL/GenBank/DDBJ whole genome shotgun (WGS) entry which is preliminary data.</text>
</comment>
<dbReference type="InterPro" id="IPR014031">
    <property type="entry name" value="Ketoacyl_synth_C"/>
</dbReference>
<dbReference type="PROSITE" id="PS52019">
    <property type="entry name" value="PKS_MFAS_DH"/>
    <property type="match status" value="1"/>
</dbReference>
<dbReference type="Gene3D" id="1.10.1200.10">
    <property type="entry name" value="ACP-like"/>
    <property type="match status" value="2"/>
</dbReference>
<feature type="active site" description="Proton acceptor; for dehydratase activity" evidence="5">
    <location>
        <position position="1932"/>
    </location>
</feature>
<feature type="domain" description="PKS/mFAS DH" evidence="9">
    <location>
        <begin position="1900"/>
        <end position="2173"/>
    </location>
</feature>
<dbReference type="Pfam" id="PF00698">
    <property type="entry name" value="Acyl_transf_1"/>
    <property type="match status" value="2"/>
</dbReference>
<dbReference type="Pfam" id="PF14765">
    <property type="entry name" value="PS-DH"/>
    <property type="match status" value="1"/>
</dbReference>
<dbReference type="FunFam" id="3.40.47.10:FF:000019">
    <property type="entry name" value="Polyketide synthase type I"/>
    <property type="match status" value="1"/>
</dbReference>
<evidence type="ECO:0000313" key="10">
    <source>
        <dbReference type="EMBL" id="RKN47489.1"/>
    </source>
</evidence>
<dbReference type="RefSeq" id="WP_120728221.1">
    <property type="nucleotide sequence ID" value="NZ_RBAK01000004.1"/>
</dbReference>
<accession>A0A3A9ZGY6</accession>
<dbReference type="Gene3D" id="3.40.47.10">
    <property type="match status" value="3"/>
</dbReference>
<organism evidence="10 11">
    <name type="scientific">Micromonospora endolithica</name>
    <dbReference type="NCBI Taxonomy" id="230091"/>
    <lineage>
        <taxon>Bacteria</taxon>
        <taxon>Bacillati</taxon>
        <taxon>Actinomycetota</taxon>
        <taxon>Actinomycetes</taxon>
        <taxon>Micromonosporales</taxon>
        <taxon>Micromonosporaceae</taxon>
        <taxon>Micromonospora</taxon>
    </lineage>
</organism>
<name>A0A3A9ZGY6_9ACTN</name>
<dbReference type="PROSITE" id="PS52004">
    <property type="entry name" value="KS3_2"/>
    <property type="match status" value="3"/>
</dbReference>
<evidence type="ECO:0000259" key="9">
    <source>
        <dbReference type="PROSITE" id="PS52019"/>
    </source>
</evidence>
<dbReference type="Gene3D" id="3.40.366.10">
    <property type="entry name" value="Malonyl-Coenzyme A Acyl Carrier Protein, domain 2"/>
    <property type="match status" value="2"/>
</dbReference>
<dbReference type="InterPro" id="IPR016039">
    <property type="entry name" value="Thiolase-like"/>
</dbReference>
<evidence type="ECO:0000259" key="8">
    <source>
        <dbReference type="PROSITE" id="PS52004"/>
    </source>
</evidence>
<dbReference type="SMART" id="SM00826">
    <property type="entry name" value="PKS_DH"/>
    <property type="match status" value="1"/>
</dbReference>
<dbReference type="InterPro" id="IPR018201">
    <property type="entry name" value="Ketoacyl_synth_AS"/>
</dbReference>
<feature type="region of interest" description="Disordered" evidence="6">
    <location>
        <begin position="1983"/>
        <end position="2008"/>
    </location>
</feature>
<feature type="active site" description="Proton donor; for dehydratase activity" evidence="5">
    <location>
        <position position="2094"/>
    </location>
</feature>
<dbReference type="InterPro" id="IPR016035">
    <property type="entry name" value="Acyl_Trfase/lysoPLipase"/>
</dbReference>
<evidence type="ECO:0000256" key="2">
    <source>
        <dbReference type="ARBA" id="ARBA00022553"/>
    </source>
</evidence>
<dbReference type="InterPro" id="IPR032821">
    <property type="entry name" value="PKS_assoc"/>
</dbReference>
<dbReference type="GO" id="GO:0006633">
    <property type="term" value="P:fatty acid biosynthetic process"/>
    <property type="evidence" value="ECO:0007669"/>
    <property type="project" value="InterPro"/>
</dbReference>
<dbReference type="InterPro" id="IPR009081">
    <property type="entry name" value="PP-bd_ACP"/>
</dbReference>
<dbReference type="Gene3D" id="3.30.70.3290">
    <property type="match status" value="2"/>
</dbReference>
<protein>
    <submittedName>
        <fullName evidence="10">SDR family NAD(P)-dependent oxidoreductase</fullName>
    </submittedName>
</protein>
<dbReference type="InterPro" id="IPR057326">
    <property type="entry name" value="KR_dom"/>
</dbReference>
<dbReference type="InterPro" id="IPR014030">
    <property type="entry name" value="Ketoacyl_synth_N"/>
</dbReference>
<dbReference type="InterPro" id="IPR013968">
    <property type="entry name" value="PKS_KR"/>
</dbReference>
<sequence>MVGISCRLPRADDPAAFWRLLRDGSDVVSGTHGARRRDVPDSDAEIAVAGAGGRARAGLLDDVATFDAEFFGITGAEAVEMDPQQRLMLELGWAALEDAGIVPGKLAGSATGVFVGATGDDYAALLARRGLRGLTPHTLTGTGRGIIANRVSYALGLRGPSVTVDAAQSSSLVAVHLAAESLRTGESTVALAGGVNVILGHGSTARTALFGALSPDGRCHTFDERANGFVRGEGGVFVVLKTLDRAVGDGDDIYCVIRGSAVNNDGATGSLTTPSADAQADVIRAACRNAGVAPADVQYVELHGTGTRVGDPVEAAALGAAYGPGRPAGSPLLVGSVKTNIGHLEGAAGVAGLLKAILSIRHRQLPPSLHFRRPNPRIDLNGWKLRVLTEPTAWPVPDAPLAGVSSFGMGGTNCHVVLSGPPPALPPAAPPPAPAPAPGPMVWPLSGRTAGALRDQAGRLAAHLVTHGRLEPRAVGHALATTRTAFDHRAVLIGDDEEQLRNSLRQLAEGRPGTGVVRGRRGPDGRLAFLFSGQGSQYATMGRGLYRTYPVFAETFDRIGELLDPGLGTPLAAVVHAEDGAEPGGRLHDTQYTQAALFAVEVAVYRLLESWGLRPDVLIGHSVGELAAAHVSGVLSLADACTLVSARGRLMQELPAGGTMLSVEASEEEVLGTLGTDGPVVAAVNGPRAVVVSGTEAAVAEIEALWRGRGRKVKRLRVSHAFHSPLMEPMLAEFGRVAGELAYGPARTPVVSNLTGRLAEGDDLRTADYWTRHVRQAVRFADGAAALVASGTTAFLEIGPGGALTGLVESAAGDAEPVLAAALPKGQDEPRSLLTALARLHTHGVAVPWDAICGAGDGVRVPLPAYAFQRRRHWPNLDGTPAAEAPEPAAAPDSWAARTAGLPERERRHVVTELTRSAIAATLGRPDLSGVDDTLTFQDLGFDSQAGVALRQLLGELTGLRLPTTLTYRCPTPAAVVDHLLTIVAGQPDRAPAGSAAVDPAGDPIVVVGMACRYPGDVSSPADLWQLVADGRDVIGDFPGDRGWDLTALYDPDPEAHGTSYVRSGGFLAGAGRFDAGFFGISPREALAMDPQQRLLLESSWEALERVGVAPTSWRDQPVGVFVGLTAQDYGPRLHRAPAGLDGHLLTGGTVSVASGRIAYALGLRGPAVSIDTACSSSLVAVHLAARALRAGECTLALAGGVTVMASPGMFVEFSRQRGLAPDGRSKPFSAAADGTSWAEGAGMVVLERLSDARRNGHPVLAVLRGSAINQDGASNGLSAPNGEAQREVIARALADAGLKRLDVDAVEAHGTGTRLGDPIEAEALIAAYGRGRPADRPLWLGSLKSNIGHTQAAAGVGGLIKMVEALRHGVLPGSLHADEPSPHVDWAGSGLALLTRSTPWPETGRPRRAAVSSFGISGTNAHVVLEQAPPAPAAGPIVTPDGPAPVVVSAKSEPALRAQARSLLAHVDATPELDPATLGAALVTGRAAFGHRAVVLAADRAELTAGLRALTAGEPAMNVLAATVTPGRVAFVFPGQGSQWAGMARELLDASPVFRDRIQACERAMAELTDWSLTEVLRGAPGAPTFDRVDVVQPALFAVMVSLAELWRAAGVEPDAVIGHSQGEIAAAYVAGALSLEDAARVVVLRSQAIVALAGTGGLMSVPLPAGTVAQRLTGGISVAAVNGPRSTVVAGDPAGLAWLRDAYLAEDVRARLIPVDYASHSPQVEAIRDRVLTDLTGVAPRSTTTAFYSTVTGGRIDTATLDGGYWYRNLRQTVRFEQAARALHDDGFRVFVESSPHPVLTVGIRETVDAAEAEAADPGTGSVVLGSLRRDDGGWRRFRAGLAEAYAHGVPVDWTVHLPAPGGLAAELPTYPFQRDHYWLEATDDAPGGRLGVSPSGHPLLGAAVDLADGDGRVLTGTLAAGDHAWPADHAVAGTVLLPGTAFVDLALHAAGTVGADRLAELTLHAPLVVGPDRVRLQVTVGADGPDGRSVDIHSRPESGDGDWTHHAEGLARARPAGDPPAAPVRRPDGAEPVAVTELYARLAAQGYEYGPAFQGVQAAWRAGDEVFAELSLAEAEATAAGGFVVHPALLDAALHVLEVTGLLAGAAGTIRLPHAFRDVTVHATGATAASVRWRLLSADEAELTVADAAGEPVLTAASVRTRPAPLDRLTGPAGSTRDGLFRLDWVPAATSGTATGPWTTLEPGQAPGDLLSGADAAPDTVIATLRAPEAEPDVPAAVGTATRALLTLLQQWLAEPAFAGSRLVLVCAGPDLLTAPLAGLIGTAQAEHPGRFVLVEADEPVTGAALAAALNAGEPRIAIRSGRPHVPRLVRTTPPVDPAPAMNAGGTVLITGGTGMLGRLFARRLVTGHGVRRLVLTSRRGSAAPDASRAVAELTELGAEVTVATCDLADRDAVAALLDSIPAEHPLTAVVHAAGVLDDGVLTALDGDRLDAVLRPKVHGAWHLHELTADRPLAAFVLLSSVTHVLGSAGQASYTAANAFLDALARHRRDAGQPASAHAWGLWAGAGGLTGELSSADLARLSRGGLLPLAADEGARLFDAALAADLPVLVPARFDLAGLRRRSSDAEVPPVLRALVPAPPRRAAGASGAWTDRMRALPDGERSAGVRDLVLAQVSTVLGLAPADLPAAGGTFKDLGFDSLMAVDLRNRLNTATGLRLSPTMVFDHPTPAALTRHLLAEVTGESAPVAPAATPATAGDDDPIVVVGMGCRFPGDVRSPADLWQLLADGRGAVGTLPEDRGWDVENLYDPDPVAPGKTYTRHGGFLADAAGFDAEFFQMSPREALATDPQQRLLLEVAWEAVEGAGIDPASLR</sequence>
<dbReference type="Gene3D" id="3.10.129.110">
    <property type="entry name" value="Polyketide synthase dehydratase"/>
    <property type="match status" value="1"/>
</dbReference>
<dbReference type="SUPFAM" id="SSF51735">
    <property type="entry name" value="NAD(P)-binding Rossmann-fold domains"/>
    <property type="match status" value="2"/>
</dbReference>
<keyword evidence="11" id="KW-1185">Reference proteome</keyword>
<reference evidence="10 11" key="1">
    <citation type="journal article" date="2004" name="Syst. Appl. Microbiol.">
        <title>Cryptoendolithic actinomycetes from antarctic sandstone rock samples: Micromonospora endolithica sp. nov. and two isolates related to Micromonospora coerulea Jensen 1932.</title>
        <authorList>
            <person name="Hirsch P."/>
            <person name="Mevs U."/>
            <person name="Kroppenstedt R.M."/>
            <person name="Schumann P."/>
            <person name="Stackebrandt E."/>
        </authorList>
    </citation>
    <scope>NUCLEOTIDE SEQUENCE [LARGE SCALE GENOMIC DNA]</scope>
    <source>
        <strain evidence="10 11">JCM 12677</strain>
    </source>
</reference>
<feature type="region of interest" description="C-terminal hotdog fold" evidence="5">
    <location>
        <begin position="2033"/>
        <end position="2173"/>
    </location>
</feature>
<evidence type="ECO:0000256" key="5">
    <source>
        <dbReference type="PROSITE-ProRule" id="PRU01363"/>
    </source>
</evidence>
<dbReference type="Pfam" id="PF00550">
    <property type="entry name" value="PP-binding"/>
    <property type="match status" value="2"/>
</dbReference>
<feature type="domain" description="Carrier" evidence="7">
    <location>
        <begin position="2627"/>
        <end position="2702"/>
    </location>
</feature>
<dbReference type="SMART" id="SM00822">
    <property type="entry name" value="PKS_KR"/>
    <property type="match status" value="1"/>
</dbReference>
<dbReference type="CDD" id="cd08956">
    <property type="entry name" value="KR_3_FAS_SDR_x"/>
    <property type="match status" value="1"/>
</dbReference>
<dbReference type="Pfam" id="PF00109">
    <property type="entry name" value="ketoacyl-synt"/>
    <property type="match status" value="3"/>
</dbReference>
<dbReference type="SUPFAM" id="SSF52151">
    <property type="entry name" value="FabD/lysophospholipase-like"/>
    <property type="match status" value="2"/>
</dbReference>
<dbReference type="GO" id="GO:0004312">
    <property type="term" value="F:fatty acid synthase activity"/>
    <property type="evidence" value="ECO:0007669"/>
    <property type="project" value="TreeGrafter"/>
</dbReference>
<dbReference type="GO" id="GO:0004315">
    <property type="term" value="F:3-oxoacyl-[acyl-carrier-protein] synthase activity"/>
    <property type="evidence" value="ECO:0007669"/>
    <property type="project" value="InterPro"/>
</dbReference>
<evidence type="ECO:0000256" key="6">
    <source>
        <dbReference type="SAM" id="MobiDB-lite"/>
    </source>
</evidence>
<dbReference type="Gene3D" id="3.40.50.720">
    <property type="entry name" value="NAD(P)-binding Rossmann-like Domain"/>
    <property type="match status" value="1"/>
</dbReference>
<feature type="domain" description="Ketosynthase family 3 (KS3)" evidence="8">
    <location>
        <begin position="2721"/>
        <end position="2834"/>
    </location>
</feature>
<feature type="compositionally biased region" description="Basic and acidic residues" evidence="6">
    <location>
        <begin position="1988"/>
        <end position="2008"/>
    </location>
</feature>
<feature type="region of interest" description="N-terminal hotdog fold" evidence="5">
    <location>
        <begin position="1900"/>
        <end position="2021"/>
    </location>
</feature>
<dbReference type="PROSITE" id="PS50075">
    <property type="entry name" value="CARRIER"/>
    <property type="match status" value="2"/>
</dbReference>
<dbReference type="PANTHER" id="PTHR43775">
    <property type="entry name" value="FATTY ACID SYNTHASE"/>
    <property type="match status" value="1"/>
</dbReference>
<dbReference type="InterPro" id="IPR016036">
    <property type="entry name" value="Malonyl_transacylase_ACP-bd"/>
</dbReference>
<dbReference type="InterPro" id="IPR036736">
    <property type="entry name" value="ACP-like_sf"/>
</dbReference>
<dbReference type="EMBL" id="RBAK01000004">
    <property type="protein sequence ID" value="RKN47489.1"/>
    <property type="molecule type" value="Genomic_DNA"/>
</dbReference>
<keyword evidence="4" id="KW-0012">Acyltransferase</keyword>
<dbReference type="InterPro" id="IPR020806">
    <property type="entry name" value="PKS_PP-bd"/>
</dbReference>
<feature type="domain" description="Ketosynthase family 3 (KS3)" evidence="8">
    <location>
        <begin position="1002"/>
        <end position="1428"/>
    </location>
</feature>
<keyword evidence="1" id="KW-0596">Phosphopantetheine</keyword>
<dbReference type="SUPFAM" id="SSF47336">
    <property type="entry name" value="ACP-like"/>
    <property type="match status" value="2"/>
</dbReference>
<dbReference type="SUPFAM" id="SSF55048">
    <property type="entry name" value="Probable ACP-binding domain of malonyl-CoA ACP transacylase"/>
    <property type="match status" value="2"/>
</dbReference>
<keyword evidence="2" id="KW-0597">Phosphoprotein</keyword>
<dbReference type="Pfam" id="PF08659">
    <property type="entry name" value="KR"/>
    <property type="match status" value="1"/>
</dbReference>
<evidence type="ECO:0000256" key="1">
    <source>
        <dbReference type="ARBA" id="ARBA00022450"/>
    </source>
</evidence>
<dbReference type="SMART" id="SM00825">
    <property type="entry name" value="PKS_KS"/>
    <property type="match status" value="2"/>
</dbReference>
<dbReference type="SMART" id="SM00823">
    <property type="entry name" value="PKS_PP"/>
    <property type="match status" value="2"/>
</dbReference>
<proteinExistence type="predicted"/>
<evidence type="ECO:0000259" key="7">
    <source>
        <dbReference type="PROSITE" id="PS50075"/>
    </source>
</evidence>
<dbReference type="Pfam" id="PF02801">
    <property type="entry name" value="Ketoacyl-synt_C"/>
    <property type="match status" value="2"/>
</dbReference>
<evidence type="ECO:0000313" key="11">
    <source>
        <dbReference type="Proteomes" id="UP000281726"/>
    </source>
</evidence>
<feature type="non-terminal residue" evidence="10">
    <location>
        <position position="2834"/>
    </location>
</feature>
<keyword evidence="3" id="KW-0808">Transferase</keyword>
<dbReference type="InterPro" id="IPR036291">
    <property type="entry name" value="NAD(P)-bd_dom_sf"/>
</dbReference>
<dbReference type="InterPro" id="IPR049552">
    <property type="entry name" value="PKS_DH_N"/>
</dbReference>
<dbReference type="Proteomes" id="UP000281726">
    <property type="component" value="Unassembled WGS sequence"/>
</dbReference>
<dbReference type="FunFam" id="3.40.366.10:FF:000002">
    <property type="entry name" value="Probable polyketide synthase 2"/>
    <property type="match status" value="2"/>
</dbReference>
<dbReference type="InterPro" id="IPR014043">
    <property type="entry name" value="Acyl_transferase_dom"/>
</dbReference>
<dbReference type="SMART" id="SM01294">
    <property type="entry name" value="PKS_PP_betabranch"/>
    <property type="match status" value="1"/>
</dbReference>
<evidence type="ECO:0000256" key="4">
    <source>
        <dbReference type="ARBA" id="ARBA00023315"/>
    </source>
</evidence>
<dbReference type="GO" id="GO:0031177">
    <property type="term" value="F:phosphopantetheine binding"/>
    <property type="evidence" value="ECO:0007669"/>
    <property type="project" value="InterPro"/>
</dbReference>
<dbReference type="PROSITE" id="PS00012">
    <property type="entry name" value="PHOSPHOPANTETHEINE"/>
    <property type="match status" value="1"/>
</dbReference>
<feature type="domain" description="Carrier" evidence="7">
    <location>
        <begin position="909"/>
        <end position="984"/>
    </location>
</feature>
<dbReference type="InterPro" id="IPR020841">
    <property type="entry name" value="PKS_Beta-ketoAc_synthase_dom"/>
</dbReference>
<dbReference type="CDD" id="cd00833">
    <property type="entry name" value="PKS"/>
    <property type="match status" value="2"/>
</dbReference>
<gene>
    <name evidence="10" type="ORF">D7223_11915</name>
</gene>
<dbReference type="InterPro" id="IPR006162">
    <property type="entry name" value="Ppantetheine_attach_site"/>
</dbReference>
<dbReference type="InterPro" id="IPR049551">
    <property type="entry name" value="PKS_DH_C"/>
</dbReference>
<dbReference type="SMART" id="SM00827">
    <property type="entry name" value="PKS_AT"/>
    <property type="match status" value="2"/>
</dbReference>
<dbReference type="Pfam" id="PF21089">
    <property type="entry name" value="PKS_DH_N"/>
    <property type="match status" value="1"/>
</dbReference>
<feature type="domain" description="Ketosynthase family 3 (KS3)" evidence="8">
    <location>
        <begin position="1"/>
        <end position="420"/>
    </location>
</feature>
<dbReference type="Pfam" id="PF16197">
    <property type="entry name" value="KAsynt_C_assoc"/>
    <property type="match status" value="2"/>
</dbReference>